<dbReference type="Gene3D" id="3.30.160.250">
    <property type="match status" value="1"/>
</dbReference>
<dbReference type="Proteomes" id="UP000233332">
    <property type="component" value="Unassembled WGS sequence"/>
</dbReference>
<dbReference type="InterPro" id="IPR051404">
    <property type="entry name" value="TA_system_antitoxin"/>
</dbReference>
<dbReference type="PANTHER" id="PTHR34504:SF2">
    <property type="entry name" value="UPF0150 PROTEIN SSL0259"/>
    <property type="match status" value="1"/>
</dbReference>
<proteinExistence type="predicted"/>
<comment type="caution">
    <text evidence="2">The sequence shown here is derived from an EMBL/GenBank/DDBJ whole genome shotgun (WGS) entry which is preliminary data.</text>
</comment>
<dbReference type="InterPro" id="IPR035069">
    <property type="entry name" value="TTHA1013/TTHA0281-like"/>
</dbReference>
<feature type="domain" description="HicB-like antitoxin of toxin-antitoxin system" evidence="1">
    <location>
        <begin position="24"/>
        <end position="122"/>
    </location>
</feature>
<dbReference type="PANTHER" id="PTHR34504">
    <property type="entry name" value="ANTITOXIN HICB"/>
    <property type="match status" value="1"/>
</dbReference>
<dbReference type="Pfam" id="PF15919">
    <property type="entry name" value="HicB_lk_antitox"/>
    <property type="match status" value="1"/>
</dbReference>
<evidence type="ECO:0000313" key="2">
    <source>
        <dbReference type="EMBL" id="PKR57525.1"/>
    </source>
</evidence>
<dbReference type="SUPFAM" id="SSF143100">
    <property type="entry name" value="TTHA1013/TTHA0281-like"/>
    <property type="match status" value="1"/>
</dbReference>
<dbReference type="InterPro" id="IPR031807">
    <property type="entry name" value="HicB-like"/>
</dbReference>
<evidence type="ECO:0000313" key="3">
    <source>
        <dbReference type="Proteomes" id="UP000233332"/>
    </source>
</evidence>
<dbReference type="AlphaFoldDB" id="A0A2N3L3Z2"/>
<keyword evidence="3" id="KW-1185">Reference proteome</keyword>
<accession>A0A2N3L3Z2</accession>
<name>A0A2N3L3Z2_9PROT</name>
<sequence length="138" mass="14910">MAVRFLTRNGKQDNNRMKQTYWGLVHTDDDDGFGISFPDFPGCVSAADTMTELVEMGTEALNFHIEGMHADGEEIPAPSAAVGLEDGAIGIVAITATIPGKKRRINLTLDANLIDLIEAKYGKRAVSSFLEEAGRKAL</sequence>
<evidence type="ECO:0000259" key="1">
    <source>
        <dbReference type="Pfam" id="PF15919"/>
    </source>
</evidence>
<protein>
    <submittedName>
        <fullName evidence="2">HicB family protein</fullName>
    </submittedName>
</protein>
<gene>
    <name evidence="2" type="ORF">COO92_16425</name>
</gene>
<dbReference type="EMBL" id="NXGX01000006">
    <property type="protein sequence ID" value="PKR57525.1"/>
    <property type="molecule type" value="Genomic_DNA"/>
</dbReference>
<organism evidence="2 3">
    <name type="scientific">Thalassospira lohafexi</name>
    <dbReference type="NCBI Taxonomy" id="744227"/>
    <lineage>
        <taxon>Bacteria</taxon>
        <taxon>Pseudomonadati</taxon>
        <taxon>Pseudomonadota</taxon>
        <taxon>Alphaproteobacteria</taxon>
        <taxon>Rhodospirillales</taxon>
        <taxon>Thalassospiraceae</taxon>
        <taxon>Thalassospira</taxon>
    </lineage>
</organism>
<reference evidence="2 3" key="1">
    <citation type="submission" date="2017-09" db="EMBL/GenBank/DDBJ databases">
        <title>Biodiversity and function of Thalassospira species in the particle-attached aromatic-hydrocarbon-degrading consortia from the surface seawater of the China South Sea.</title>
        <authorList>
            <person name="Dong C."/>
            <person name="Lai Q."/>
            <person name="Shao Z."/>
        </authorList>
    </citation>
    <scope>NUCLEOTIDE SEQUENCE [LARGE SCALE GENOMIC DNA]</scope>
    <source>
        <strain evidence="2 3">139Z-12</strain>
    </source>
</reference>